<name>A0A8J6FNB7_ELECQ</name>
<evidence type="ECO:0000256" key="1">
    <source>
        <dbReference type="SAM" id="Phobius"/>
    </source>
</evidence>
<comment type="caution">
    <text evidence="2">The sequence shown here is derived from an EMBL/GenBank/DDBJ whole genome shotgun (WGS) entry which is preliminary data.</text>
</comment>
<feature type="transmembrane region" description="Helical" evidence="1">
    <location>
        <begin position="52"/>
        <end position="72"/>
    </location>
</feature>
<gene>
    <name evidence="2" type="ORF">GDO78_005625</name>
</gene>
<protein>
    <submittedName>
        <fullName evidence="2">Uncharacterized protein</fullName>
    </submittedName>
</protein>
<keyword evidence="3" id="KW-1185">Reference proteome</keyword>
<keyword evidence="1" id="KW-0812">Transmembrane</keyword>
<keyword evidence="1" id="KW-0472">Membrane</keyword>
<evidence type="ECO:0000313" key="2">
    <source>
        <dbReference type="EMBL" id="KAG9489780.1"/>
    </source>
</evidence>
<reference evidence="2" key="1">
    <citation type="thesis" date="2020" institute="ProQuest LLC" country="789 East Eisenhower Parkway, Ann Arbor, MI, USA">
        <title>Comparative Genomics and Chromosome Evolution.</title>
        <authorList>
            <person name="Mudd A.B."/>
        </authorList>
    </citation>
    <scope>NUCLEOTIDE SEQUENCE</scope>
    <source>
        <strain evidence="2">HN-11 Male</strain>
        <tissue evidence="2">Kidney and liver</tissue>
    </source>
</reference>
<evidence type="ECO:0000313" key="3">
    <source>
        <dbReference type="Proteomes" id="UP000770717"/>
    </source>
</evidence>
<dbReference type="Proteomes" id="UP000770717">
    <property type="component" value="Unassembled WGS sequence"/>
</dbReference>
<proteinExistence type="predicted"/>
<keyword evidence="1" id="KW-1133">Transmembrane helix</keyword>
<sequence>MSFTDIHMIYNTGHTITIGKTRSILYEAYFTLAVALEQQPQLMHTRHTQRTFNAKICIVQMSFIAAFFVLYLNECCLAVAQKYIMLVLD</sequence>
<accession>A0A8J6FNB7</accession>
<organism evidence="2 3">
    <name type="scientific">Eleutherodactylus coqui</name>
    <name type="common">Puerto Rican coqui</name>
    <dbReference type="NCBI Taxonomy" id="57060"/>
    <lineage>
        <taxon>Eukaryota</taxon>
        <taxon>Metazoa</taxon>
        <taxon>Chordata</taxon>
        <taxon>Craniata</taxon>
        <taxon>Vertebrata</taxon>
        <taxon>Euteleostomi</taxon>
        <taxon>Amphibia</taxon>
        <taxon>Batrachia</taxon>
        <taxon>Anura</taxon>
        <taxon>Neobatrachia</taxon>
        <taxon>Hyloidea</taxon>
        <taxon>Eleutherodactylidae</taxon>
        <taxon>Eleutherodactylinae</taxon>
        <taxon>Eleutherodactylus</taxon>
        <taxon>Eleutherodactylus</taxon>
    </lineage>
</organism>
<dbReference type="EMBL" id="WNTK01000002">
    <property type="protein sequence ID" value="KAG9489780.1"/>
    <property type="molecule type" value="Genomic_DNA"/>
</dbReference>
<dbReference type="AlphaFoldDB" id="A0A8J6FNB7"/>